<dbReference type="InterPro" id="IPR002104">
    <property type="entry name" value="Integrase_catalytic"/>
</dbReference>
<dbReference type="SUPFAM" id="SSF56349">
    <property type="entry name" value="DNA breaking-rejoining enzymes"/>
    <property type="match status" value="1"/>
</dbReference>
<dbReference type="Pfam" id="PF13495">
    <property type="entry name" value="Phage_int_SAM_4"/>
    <property type="match status" value="1"/>
</dbReference>
<dbReference type="Pfam" id="PF00589">
    <property type="entry name" value="Phage_integrase"/>
    <property type="match status" value="1"/>
</dbReference>
<dbReference type="InterPro" id="IPR004107">
    <property type="entry name" value="Integrase_SAM-like_N"/>
</dbReference>
<reference evidence="9 10" key="1">
    <citation type="journal article" date="2018" name="Environ. Microbiol.">
        <title>Novel energy conservation strategies and behaviour of Pelotomaculum schinkii driving syntrophic propionate catabolism.</title>
        <authorList>
            <person name="Hidalgo-Ahumada C.A.P."/>
            <person name="Nobu M.K."/>
            <person name="Narihiro T."/>
            <person name="Tamaki H."/>
            <person name="Liu W.T."/>
            <person name="Kamagata Y."/>
            <person name="Stams A.J.M."/>
            <person name="Imachi H."/>
            <person name="Sousa D.Z."/>
        </authorList>
    </citation>
    <scope>NUCLEOTIDE SEQUENCE [LARGE SCALE GENOMIC DNA]</scope>
    <source>
        <strain evidence="9 10">MGP</strain>
    </source>
</reference>
<gene>
    <name evidence="9" type="primary">xerD_8</name>
    <name evidence="9" type="ORF">Pmgp_03224</name>
</gene>
<dbReference type="InterPro" id="IPR050090">
    <property type="entry name" value="Tyrosine_recombinase_XerCD"/>
</dbReference>
<dbReference type="InterPro" id="IPR044068">
    <property type="entry name" value="CB"/>
</dbReference>
<dbReference type="PROSITE" id="PS51898">
    <property type="entry name" value="TYR_RECOMBINASE"/>
    <property type="match status" value="1"/>
</dbReference>
<dbReference type="OrthoDB" id="9771888at2"/>
<dbReference type="RefSeq" id="WP_134215190.1">
    <property type="nucleotide sequence ID" value="NZ_QFFZ01000051.1"/>
</dbReference>
<dbReference type="Gene3D" id="1.10.443.10">
    <property type="entry name" value="Intergrase catalytic core"/>
    <property type="match status" value="1"/>
</dbReference>
<feature type="domain" description="Core-binding (CB)" evidence="8">
    <location>
        <begin position="5"/>
        <end position="98"/>
    </location>
</feature>
<evidence type="ECO:0000259" key="7">
    <source>
        <dbReference type="PROSITE" id="PS51898"/>
    </source>
</evidence>
<dbReference type="InterPro" id="IPR013762">
    <property type="entry name" value="Integrase-like_cat_sf"/>
</dbReference>
<proteinExistence type="inferred from homology"/>
<keyword evidence="4 6" id="KW-0238">DNA-binding</keyword>
<evidence type="ECO:0000256" key="3">
    <source>
        <dbReference type="ARBA" id="ARBA00022908"/>
    </source>
</evidence>
<dbReference type="InterPro" id="IPR010998">
    <property type="entry name" value="Integrase_recombinase_N"/>
</dbReference>
<accession>A0A4Y7RK34</accession>
<comment type="similarity">
    <text evidence="2">Belongs to the 'phage' integrase family.</text>
</comment>
<feature type="domain" description="Tyr recombinase" evidence="7">
    <location>
        <begin position="122"/>
        <end position="304"/>
    </location>
</feature>
<sequence>MKTDDTFFKHVKGFLTVYLPRHRCCSKNTIKSYRETLNLLRVFLLEEKSIPFTKISFDVLTNDLICEFLDWLQNARGCSASTRNQRRAALNAFFNYAAIQDPSLMAIYMDMKKIPVQKMGQRNVEYMSETALKTVFEQPNIAKRNGFRDRFFMILMYDTGARVQEILDLKLKDFHLESPTPFVYLTGKGDKTRTVPLLDKTVEHLNEYLKRFHPKETRRNDMYLFYTVIKGQTGKMSVENVASFLSRYGRFAMQVCPEVPPHLHAHMFRHSRAMHLYQMGIPLSYIKRISYSEGYRNTHWIATL</sequence>
<evidence type="ECO:0000256" key="2">
    <source>
        <dbReference type="ARBA" id="ARBA00008857"/>
    </source>
</evidence>
<evidence type="ECO:0000313" key="9">
    <source>
        <dbReference type="EMBL" id="TEB09354.1"/>
    </source>
</evidence>
<dbReference type="PANTHER" id="PTHR30349:SF81">
    <property type="entry name" value="TYROSINE RECOMBINASE XERC"/>
    <property type="match status" value="1"/>
</dbReference>
<dbReference type="InterPro" id="IPR011010">
    <property type="entry name" value="DNA_brk_join_enz"/>
</dbReference>
<dbReference type="PROSITE" id="PS51900">
    <property type="entry name" value="CB"/>
    <property type="match status" value="1"/>
</dbReference>
<protein>
    <submittedName>
        <fullName evidence="9">Tyrosine recombinase XerD</fullName>
    </submittedName>
</protein>
<name>A0A4Y7RK34_9FIRM</name>
<dbReference type="GO" id="GO:0015074">
    <property type="term" value="P:DNA integration"/>
    <property type="evidence" value="ECO:0007669"/>
    <property type="project" value="UniProtKB-KW"/>
</dbReference>
<evidence type="ECO:0000313" key="10">
    <source>
        <dbReference type="Proteomes" id="UP000297597"/>
    </source>
</evidence>
<dbReference type="Proteomes" id="UP000297597">
    <property type="component" value="Unassembled WGS sequence"/>
</dbReference>
<evidence type="ECO:0000256" key="1">
    <source>
        <dbReference type="ARBA" id="ARBA00003283"/>
    </source>
</evidence>
<dbReference type="PANTHER" id="PTHR30349">
    <property type="entry name" value="PHAGE INTEGRASE-RELATED"/>
    <property type="match status" value="1"/>
</dbReference>
<evidence type="ECO:0000256" key="5">
    <source>
        <dbReference type="ARBA" id="ARBA00023172"/>
    </source>
</evidence>
<dbReference type="GO" id="GO:0006310">
    <property type="term" value="P:DNA recombination"/>
    <property type="evidence" value="ECO:0007669"/>
    <property type="project" value="UniProtKB-KW"/>
</dbReference>
<dbReference type="GO" id="GO:0003677">
    <property type="term" value="F:DNA binding"/>
    <property type="evidence" value="ECO:0007669"/>
    <property type="project" value="UniProtKB-UniRule"/>
</dbReference>
<dbReference type="Gene3D" id="1.10.150.130">
    <property type="match status" value="1"/>
</dbReference>
<evidence type="ECO:0000256" key="4">
    <source>
        <dbReference type="ARBA" id="ARBA00023125"/>
    </source>
</evidence>
<dbReference type="EMBL" id="QFFZ01000051">
    <property type="protein sequence ID" value="TEB09354.1"/>
    <property type="molecule type" value="Genomic_DNA"/>
</dbReference>
<keyword evidence="3" id="KW-0229">DNA integration</keyword>
<comment type="caution">
    <text evidence="9">The sequence shown here is derived from an EMBL/GenBank/DDBJ whole genome shotgun (WGS) entry which is preliminary data.</text>
</comment>
<organism evidence="9 10">
    <name type="scientific">Pelotomaculum propionicicum</name>
    <dbReference type="NCBI Taxonomy" id="258475"/>
    <lineage>
        <taxon>Bacteria</taxon>
        <taxon>Bacillati</taxon>
        <taxon>Bacillota</taxon>
        <taxon>Clostridia</taxon>
        <taxon>Eubacteriales</taxon>
        <taxon>Desulfotomaculaceae</taxon>
        <taxon>Pelotomaculum</taxon>
    </lineage>
</organism>
<evidence type="ECO:0000256" key="6">
    <source>
        <dbReference type="PROSITE-ProRule" id="PRU01248"/>
    </source>
</evidence>
<evidence type="ECO:0000259" key="8">
    <source>
        <dbReference type="PROSITE" id="PS51900"/>
    </source>
</evidence>
<keyword evidence="5" id="KW-0233">DNA recombination</keyword>
<keyword evidence="10" id="KW-1185">Reference proteome</keyword>
<comment type="function">
    <text evidence="1">Site-specific tyrosine recombinase, which acts by catalyzing the cutting and rejoining of the recombining DNA molecules.</text>
</comment>
<dbReference type="AlphaFoldDB" id="A0A4Y7RK34"/>